<dbReference type="STRING" id="36087.A0A077ZEJ3"/>
<dbReference type="PANTHER" id="PTHR46472">
    <property type="entry name" value="NUCLEOREDOXIN"/>
    <property type="match status" value="1"/>
</dbReference>
<sequence length="453" mass="51790">MDVYTSRFRLSYEYLKATKVVRHNKLGESTLQMVFDEYQFVAIYFYHDRSMLCQSFNEQLYKFMGNEAEVLKNTAVLSAASCATNSAPKALLAVVCVVPSDGTMSQEPLPSSLSWFSLDVGASFAKVKLMRLFHVRRVPCLTLVRTSSMEVCSIDCCSEVQNDPTGLRFPWCPKSLLESCTGSLLSKDGSVTDFANLPKGVRGFLFAAQWCPPCRSFVQRLKETYRRIRASSQTFDVIFCSHDRSPLGFQRFYDDMPWLAIPYGDDRSLMISKALCVQEIPSLLILDEDFKLLNRHGKLEVHLDAMGKEFPWHPRSIIELTERTASRLRDDVAVILFNLLQYFLEGSIEDLTFAQNFLLPIAEEHFQEQTEPEIIFFYAAEESINDRILEVFGLNDLPLPLVCISDPFSESIYVCDHPNVSEDIIRQFLTKFKQDELTPIPYPKSKFASFALR</sequence>
<dbReference type="GO" id="GO:0004791">
    <property type="term" value="F:thioredoxin-disulfide reductase (NADPH) activity"/>
    <property type="evidence" value="ECO:0007669"/>
    <property type="project" value="TreeGrafter"/>
</dbReference>
<protein>
    <submittedName>
        <fullName evidence="2">Nucleoredoxin</fullName>
    </submittedName>
</protein>
<evidence type="ECO:0000313" key="2">
    <source>
        <dbReference type="EMBL" id="CDW57953.1"/>
    </source>
</evidence>
<dbReference type="GO" id="GO:0030178">
    <property type="term" value="P:negative regulation of Wnt signaling pathway"/>
    <property type="evidence" value="ECO:0007669"/>
    <property type="project" value="TreeGrafter"/>
</dbReference>
<organism evidence="2 3">
    <name type="scientific">Trichuris trichiura</name>
    <name type="common">Whipworm</name>
    <name type="synonym">Trichocephalus trichiurus</name>
    <dbReference type="NCBI Taxonomy" id="36087"/>
    <lineage>
        <taxon>Eukaryota</taxon>
        <taxon>Metazoa</taxon>
        <taxon>Ecdysozoa</taxon>
        <taxon>Nematoda</taxon>
        <taxon>Enoplea</taxon>
        <taxon>Dorylaimia</taxon>
        <taxon>Trichinellida</taxon>
        <taxon>Trichuridae</taxon>
        <taxon>Trichuris</taxon>
    </lineage>
</organism>
<reference evidence="2" key="2">
    <citation type="submission" date="2014-03" db="EMBL/GenBank/DDBJ databases">
        <title>The whipworm genome and dual-species transcriptomics of an intimate host-pathogen interaction.</title>
        <authorList>
            <person name="Foth B.J."/>
            <person name="Tsai I.J."/>
            <person name="Reid A.J."/>
            <person name="Bancroft A.J."/>
            <person name="Nichol S."/>
            <person name="Tracey A."/>
            <person name="Holroyd N."/>
            <person name="Cotton J.A."/>
            <person name="Stanley E.J."/>
            <person name="Zarowiecki M."/>
            <person name="Liu J.Z."/>
            <person name="Huckvale T."/>
            <person name="Cooper P.J."/>
            <person name="Grencis R.K."/>
            <person name="Berriman M."/>
        </authorList>
    </citation>
    <scope>NUCLEOTIDE SEQUENCE [LARGE SCALE GENOMIC DNA]</scope>
</reference>
<dbReference type="InterPro" id="IPR012336">
    <property type="entry name" value="Thioredoxin-like_fold"/>
</dbReference>
<dbReference type="Gene3D" id="3.40.30.10">
    <property type="entry name" value="Glutaredoxin"/>
    <property type="match status" value="2"/>
</dbReference>
<gene>
    <name evidence="2" type="ORF">TTRE_0000625301</name>
</gene>
<feature type="domain" description="Thioredoxin-like fold" evidence="1">
    <location>
        <begin position="203"/>
        <end position="289"/>
    </location>
</feature>
<proteinExistence type="predicted"/>
<keyword evidence="3" id="KW-1185">Reference proteome</keyword>
<reference evidence="2" key="1">
    <citation type="submission" date="2014-01" db="EMBL/GenBank/DDBJ databases">
        <authorList>
            <person name="Aslett M."/>
        </authorList>
    </citation>
    <scope>NUCLEOTIDE SEQUENCE</scope>
</reference>
<dbReference type="GO" id="GO:0031397">
    <property type="term" value="P:negative regulation of protein ubiquitination"/>
    <property type="evidence" value="ECO:0007669"/>
    <property type="project" value="TreeGrafter"/>
</dbReference>
<dbReference type="PANTHER" id="PTHR46472:SF1">
    <property type="entry name" value="NUCLEOREDOXIN"/>
    <property type="match status" value="1"/>
</dbReference>
<evidence type="ECO:0000259" key="1">
    <source>
        <dbReference type="Pfam" id="PF13905"/>
    </source>
</evidence>
<dbReference type="InterPro" id="IPR036249">
    <property type="entry name" value="Thioredoxin-like_sf"/>
</dbReference>
<accession>A0A077ZEJ3</accession>
<dbReference type="Proteomes" id="UP000030665">
    <property type="component" value="Unassembled WGS sequence"/>
</dbReference>
<evidence type="ECO:0000313" key="3">
    <source>
        <dbReference type="Proteomes" id="UP000030665"/>
    </source>
</evidence>
<name>A0A077ZEJ3_TRITR</name>
<dbReference type="GO" id="GO:0005634">
    <property type="term" value="C:nucleus"/>
    <property type="evidence" value="ECO:0007669"/>
    <property type="project" value="TreeGrafter"/>
</dbReference>
<dbReference type="SUPFAM" id="SSF52833">
    <property type="entry name" value="Thioredoxin-like"/>
    <property type="match status" value="1"/>
</dbReference>
<dbReference type="Pfam" id="PF13905">
    <property type="entry name" value="Thioredoxin_8"/>
    <property type="match status" value="1"/>
</dbReference>
<dbReference type="EMBL" id="HG806242">
    <property type="protein sequence ID" value="CDW57953.1"/>
    <property type="molecule type" value="Genomic_DNA"/>
</dbReference>
<dbReference type="AlphaFoldDB" id="A0A077ZEJ3"/>
<dbReference type="OrthoDB" id="189920at2759"/>